<evidence type="ECO:0000313" key="2">
    <source>
        <dbReference type="Proteomes" id="UP001140949"/>
    </source>
</evidence>
<gene>
    <name evidence="1" type="ORF">M6B38_195120</name>
</gene>
<protein>
    <submittedName>
        <fullName evidence="1">Uncharacterized protein</fullName>
    </submittedName>
</protein>
<sequence length="90" mass="9949">MKEKAVYGGCFTDQGEARLVAMVEVDRPMASSPEMRQWWSRNDSTSAERLEALERDADSRGGSYLGSVSCGGACDLSPRWIADESRWSTP</sequence>
<comment type="caution">
    <text evidence="1">The sequence shown here is derived from an EMBL/GenBank/DDBJ whole genome shotgun (WGS) entry which is preliminary data.</text>
</comment>
<reference evidence="1" key="2">
    <citation type="submission" date="2023-04" db="EMBL/GenBank/DDBJ databases">
        <authorList>
            <person name="Bruccoleri R.E."/>
            <person name="Oakeley E.J."/>
            <person name="Faust A.-M."/>
            <person name="Dessus-Babus S."/>
            <person name="Altorfer M."/>
            <person name="Burckhardt D."/>
            <person name="Oertli M."/>
            <person name="Naumann U."/>
            <person name="Petersen F."/>
            <person name="Wong J."/>
        </authorList>
    </citation>
    <scope>NUCLEOTIDE SEQUENCE</scope>
    <source>
        <strain evidence="1">GSM-AAB239-AS_SAM_17_03QT</strain>
        <tissue evidence="1">Leaf</tissue>
    </source>
</reference>
<dbReference type="EMBL" id="JANAVB010037419">
    <property type="protein sequence ID" value="KAJ6802075.1"/>
    <property type="molecule type" value="Genomic_DNA"/>
</dbReference>
<dbReference type="Proteomes" id="UP001140949">
    <property type="component" value="Unassembled WGS sequence"/>
</dbReference>
<proteinExistence type="predicted"/>
<reference evidence="1" key="1">
    <citation type="journal article" date="2023" name="GigaByte">
        <title>Genome assembly of the bearded iris, Iris pallida Lam.</title>
        <authorList>
            <person name="Bruccoleri R.E."/>
            <person name="Oakeley E.J."/>
            <person name="Faust A.M.E."/>
            <person name="Altorfer M."/>
            <person name="Dessus-Babus S."/>
            <person name="Burckhardt D."/>
            <person name="Oertli M."/>
            <person name="Naumann U."/>
            <person name="Petersen F."/>
            <person name="Wong J."/>
        </authorList>
    </citation>
    <scope>NUCLEOTIDE SEQUENCE</scope>
    <source>
        <strain evidence="1">GSM-AAB239-AS_SAM_17_03QT</strain>
    </source>
</reference>
<name>A0AAX6EDJ8_IRIPA</name>
<organism evidence="1 2">
    <name type="scientific">Iris pallida</name>
    <name type="common">Sweet iris</name>
    <dbReference type="NCBI Taxonomy" id="29817"/>
    <lineage>
        <taxon>Eukaryota</taxon>
        <taxon>Viridiplantae</taxon>
        <taxon>Streptophyta</taxon>
        <taxon>Embryophyta</taxon>
        <taxon>Tracheophyta</taxon>
        <taxon>Spermatophyta</taxon>
        <taxon>Magnoliopsida</taxon>
        <taxon>Liliopsida</taxon>
        <taxon>Asparagales</taxon>
        <taxon>Iridaceae</taxon>
        <taxon>Iridoideae</taxon>
        <taxon>Irideae</taxon>
        <taxon>Iris</taxon>
    </lineage>
</organism>
<accession>A0AAX6EDJ8</accession>
<evidence type="ECO:0000313" key="1">
    <source>
        <dbReference type="EMBL" id="KAJ6802075.1"/>
    </source>
</evidence>
<dbReference type="AlphaFoldDB" id="A0AAX6EDJ8"/>
<keyword evidence="2" id="KW-1185">Reference proteome</keyword>